<feature type="domain" description="F5/8 type C" evidence="3">
    <location>
        <begin position="1537"/>
        <end position="1697"/>
    </location>
</feature>
<comment type="caution">
    <text evidence="6">The sequence shown here is derived from an EMBL/GenBank/DDBJ whole genome shotgun (WGS) entry which is preliminary data.</text>
</comment>
<dbReference type="Pfam" id="PF00094">
    <property type="entry name" value="VWD"/>
    <property type="match status" value="1"/>
</dbReference>
<dbReference type="SMART" id="SM00231">
    <property type="entry name" value="FA58C"/>
    <property type="match status" value="12"/>
</dbReference>
<feature type="domain" description="F5/8 type C" evidence="3">
    <location>
        <begin position="1859"/>
        <end position="2010"/>
    </location>
</feature>
<name>A0AAD9Q4Y0_ACRCE</name>
<feature type="domain" description="F5/8 type C" evidence="3">
    <location>
        <begin position="912"/>
        <end position="1064"/>
    </location>
</feature>
<feature type="domain" description="F5/8 type C" evidence="3">
    <location>
        <begin position="2326"/>
        <end position="2477"/>
    </location>
</feature>
<proteinExistence type="predicted"/>
<dbReference type="InterPro" id="IPR000421">
    <property type="entry name" value="FA58C"/>
</dbReference>
<feature type="region of interest" description="Disordered" evidence="2">
    <location>
        <begin position="2483"/>
        <end position="2512"/>
    </location>
</feature>
<feature type="domain" description="F5/8 type C" evidence="3">
    <location>
        <begin position="757"/>
        <end position="907"/>
    </location>
</feature>
<reference evidence="6" key="1">
    <citation type="journal article" date="2023" name="G3 (Bethesda)">
        <title>Whole genome assembly and annotation of the endangered Caribbean coral Acropora cervicornis.</title>
        <authorList>
            <person name="Selwyn J.D."/>
            <person name="Vollmer S.V."/>
        </authorList>
    </citation>
    <scope>NUCLEOTIDE SEQUENCE</scope>
    <source>
        <strain evidence="6">K2</strain>
    </source>
</reference>
<evidence type="ECO:0000256" key="1">
    <source>
        <dbReference type="ARBA" id="ARBA00023180"/>
    </source>
</evidence>
<gene>
    <name evidence="6" type="ORF">P5673_023849</name>
</gene>
<dbReference type="InterPro" id="IPR001846">
    <property type="entry name" value="VWF_type-D"/>
</dbReference>
<dbReference type="SUPFAM" id="SSF53300">
    <property type="entry name" value="vWA-like"/>
    <property type="match status" value="1"/>
</dbReference>
<evidence type="ECO:0000259" key="3">
    <source>
        <dbReference type="PROSITE" id="PS50022"/>
    </source>
</evidence>
<accession>A0AAD9Q4Y0</accession>
<feature type="domain" description="F5/8 type C" evidence="3">
    <location>
        <begin position="1225"/>
        <end position="1377"/>
    </location>
</feature>
<dbReference type="PROSITE" id="PS51233">
    <property type="entry name" value="VWFD"/>
    <property type="match status" value="1"/>
</dbReference>
<feature type="domain" description="VWFA" evidence="4">
    <location>
        <begin position="2523"/>
        <end position="2699"/>
    </location>
</feature>
<dbReference type="Gene3D" id="2.60.120.260">
    <property type="entry name" value="Galactose-binding domain-like"/>
    <property type="match status" value="12"/>
</dbReference>
<dbReference type="Gene3D" id="3.40.50.410">
    <property type="entry name" value="von Willebrand factor, type A domain"/>
    <property type="match status" value="1"/>
</dbReference>
<dbReference type="InterPro" id="IPR058727">
    <property type="entry name" value="Helical_Vwde"/>
</dbReference>
<feature type="domain" description="F5/8 type C" evidence="3">
    <location>
        <begin position="1701"/>
        <end position="1852"/>
    </location>
</feature>
<dbReference type="InterPro" id="IPR008979">
    <property type="entry name" value="Galactose-bd-like_sf"/>
</dbReference>
<dbReference type="SMART" id="SM00327">
    <property type="entry name" value="VWA"/>
    <property type="match status" value="1"/>
</dbReference>
<dbReference type="InterPro" id="IPR002035">
    <property type="entry name" value="VWF_A"/>
</dbReference>
<organism evidence="6 7">
    <name type="scientific">Acropora cervicornis</name>
    <name type="common">Staghorn coral</name>
    <dbReference type="NCBI Taxonomy" id="6130"/>
    <lineage>
        <taxon>Eukaryota</taxon>
        <taxon>Metazoa</taxon>
        <taxon>Cnidaria</taxon>
        <taxon>Anthozoa</taxon>
        <taxon>Hexacorallia</taxon>
        <taxon>Scleractinia</taxon>
        <taxon>Astrocoeniina</taxon>
        <taxon>Acroporidae</taxon>
        <taxon>Acropora</taxon>
    </lineage>
</organism>
<feature type="region of interest" description="Disordered" evidence="2">
    <location>
        <begin position="219"/>
        <end position="257"/>
    </location>
</feature>
<dbReference type="SUPFAM" id="SSF49785">
    <property type="entry name" value="Galactose-binding domain-like"/>
    <property type="match status" value="12"/>
</dbReference>
<dbReference type="EMBL" id="JARQWQ010000068">
    <property type="protein sequence ID" value="KAK2554619.1"/>
    <property type="molecule type" value="Genomic_DNA"/>
</dbReference>
<dbReference type="CDD" id="cd00057">
    <property type="entry name" value="FA58C"/>
    <property type="match status" value="12"/>
</dbReference>
<evidence type="ECO:0000259" key="4">
    <source>
        <dbReference type="PROSITE" id="PS50234"/>
    </source>
</evidence>
<evidence type="ECO:0000256" key="2">
    <source>
        <dbReference type="SAM" id="MobiDB-lite"/>
    </source>
</evidence>
<dbReference type="Gene3D" id="2.10.25.10">
    <property type="entry name" value="Laminin"/>
    <property type="match status" value="1"/>
</dbReference>
<evidence type="ECO:0000313" key="6">
    <source>
        <dbReference type="EMBL" id="KAK2554619.1"/>
    </source>
</evidence>
<feature type="domain" description="VWFD" evidence="5">
    <location>
        <begin position="13"/>
        <end position="186"/>
    </location>
</feature>
<feature type="domain" description="F5/8 type C" evidence="3">
    <location>
        <begin position="2014"/>
        <end position="2165"/>
    </location>
</feature>
<protein>
    <submittedName>
        <fullName evidence="6">Lactadherin</fullName>
    </submittedName>
</protein>
<dbReference type="PANTHER" id="PTHR24543:SF325">
    <property type="entry name" value="F5_8 TYPE C DOMAIN-CONTAINING PROTEIN"/>
    <property type="match status" value="1"/>
</dbReference>
<dbReference type="CDD" id="cd01450">
    <property type="entry name" value="vWFA_subfamily_ECM"/>
    <property type="match status" value="1"/>
</dbReference>
<dbReference type="SMART" id="SM00216">
    <property type="entry name" value="VWD"/>
    <property type="match status" value="1"/>
</dbReference>
<dbReference type="PROSITE" id="PS50234">
    <property type="entry name" value="VWFA"/>
    <property type="match status" value="1"/>
</dbReference>
<dbReference type="Proteomes" id="UP001249851">
    <property type="component" value="Unassembled WGS sequence"/>
</dbReference>
<dbReference type="Pfam" id="PF26129">
    <property type="entry name" value="Vwde"/>
    <property type="match status" value="1"/>
</dbReference>
<reference evidence="6" key="2">
    <citation type="journal article" date="2023" name="Science">
        <title>Genomic signatures of disease resistance in endangered staghorn corals.</title>
        <authorList>
            <person name="Vollmer S.V."/>
            <person name="Selwyn J.D."/>
            <person name="Despard B.A."/>
            <person name="Roesel C.L."/>
        </authorList>
    </citation>
    <scope>NUCLEOTIDE SEQUENCE</scope>
    <source>
        <strain evidence="6">K2</strain>
    </source>
</reference>
<feature type="compositionally biased region" description="Pro residues" evidence="2">
    <location>
        <begin position="2495"/>
        <end position="2512"/>
    </location>
</feature>
<dbReference type="FunFam" id="2.60.120.260:FF:000016">
    <property type="entry name" value="Contactin-associated protein-like 4 isoform 1"/>
    <property type="match status" value="12"/>
</dbReference>
<dbReference type="PROSITE" id="PS50022">
    <property type="entry name" value="FA58C_3"/>
    <property type="match status" value="12"/>
</dbReference>
<feature type="domain" description="F5/8 type C" evidence="3">
    <location>
        <begin position="1381"/>
        <end position="1532"/>
    </location>
</feature>
<dbReference type="Pfam" id="PF00754">
    <property type="entry name" value="F5_F8_type_C"/>
    <property type="match status" value="12"/>
</dbReference>
<dbReference type="PANTHER" id="PTHR24543">
    <property type="entry name" value="MULTICOPPER OXIDASE-RELATED"/>
    <property type="match status" value="1"/>
</dbReference>
<evidence type="ECO:0000313" key="7">
    <source>
        <dbReference type="Proteomes" id="UP001249851"/>
    </source>
</evidence>
<evidence type="ECO:0000259" key="5">
    <source>
        <dbReference type="PROSITE" id="PS51233"/>
    </source>
</evidence>
<feature type="domain" description="F5/8 type C" evidence="3">
    <location>
        <begin position="1068"/>
        <end position="1219"/>
    </location>
</feature>
<feature type="domain" description="F5/8 type C" evidence="3">
    <location>
        <begin position="604"/>
        <end position="753"/>
    </location>
</feature>
<sequence>MPLPVITSNRGVKKCQGTGDPHYRTFDGKYYDILRNAGTYVMAKSTRRNFEVQARIWPCWRVVCNCGVAIRENNDVLTIDMCHGPWRRTSPRVIQKSRAPLGNRMKIRRYGSGQSTRFKVTMKSGAIVEAHCQYWGMSLYITIPGVDSRSTVGLCGNNNGNAGDDLEGKGIYTFARKYMLRPGNTLFEKLPPRTSTARRGVKPSCSCVKKGNRRFNTCDVKPLPDIDRGGKPVKPIKVPPRPRKPGRNDNRDYDPGSVNYVFKPPKVKYRKPSFPTATGITRQKALAHCKKTLRQNSVARACSKFVRKKEASLIKECMTDIMISGTLSMAKSSLSSLQDVCKTAALVDPKNYKKDKKGRLVPNINVIGKICPDNCNKRGRCVKGKCQCFKGYASSDCSIDKRKPPKLIAIQSKGVCDLRKRACRFESVYGSGFWEGHVTCHIQKARHLKHIQLGLGFRLLRRVWRAIGRQKRVKGHLQSFSEARCQLPFSFPRARKLRGLPMRVLVSTSNNGVRQSNKLKLVIYDSACHRCLANGLCWRKRNNCIIQGLCYAANELNSKDKKLKCLPQISRTAWTREQPYIVLVYATDTEWVRVVDKSKGFPVSQQYKPLGMRSGRIPSRAITASSSWDAYHGPSRARLHIQRKGRYIGAWSAGNNNRKQWIRVYFRKPVILLAIATQGRSDLSQWVTRYYLTYSFDGVHFVPYLCGKVFRGNSDRHKVVRHNLSPSIRTRYISIHPVGWKSHISLRAEFYGHRTALTRLPLGVADRRISDSALSASSSVNRFHAPFRGRLHLCKSGNYRGAWSARKSVRGQWLQVDLGSVALVVASAIQGRQDVNQWVTSYKLKYSKDGIRFYDYRSGRSAILRGNRDRNTVVRNTLSPAIKARYVRYYPISWHSYMSCRVELYGRYLKPLPVPRPCGLSNNRINNRFITASSSFDRYHAPWLGRLHNKKRGRYRGGWSAKVNRQGQYLQVDLRRPKTIVKVVTQGRSDANQWVTKFYIKYSSDAFYWVPYKKLSRVKVFIGNSDKKTLKSNIFDPPFTARYVRIYPISWVGHISMRAEFYGYAAPRKSVELGVEDGKIPSRAFSASSIWDKYHRADRARINSVATKRYRGAWSAKRNDKRQWIQVKLNRPTKITGVVTQGRQDADQYVMKYYLSSSLNGRNFRPYRENGRVKIFPANRDRNTLVFHNLRTPIIAKYVRFHPITWYAHISMRIGVYGRRSGVRRRAPKPLGLQNGKIPNRAITASSSYNRYFAPWLARLKRAKQGRYAGGWAAKVNNRQQWLQVRFKRAKKVVAVAIQGRQDFNQWVTLFSLSYSVDGVYFAKYKRNGRTKEFRGNKDRNTVILRTLKPSIKARVIRLHPLRWVGHIALRLEYYGQNTAPSKLALGVEDRRIPDGSFSASSSWNRNFAPKRARLNLAKRGRLYGAWAARRTNRAQWLLVDITKLARVVGFATQGRQDYNQWVMSLRISYSRDGIRFLYYSERRRPKLFRANKDRSTIVKNYFRRPLVARFVKFHPFSWHGHISMRVELYGSLVGRKRPITPSGIPRGITGKRFITASTWWDKYLAPWRGRLHQRVVGRYRGGWASKKNNRRQFLQFDLRRPCEVVKVSTQGLYSGKQWVKSFYISYSQDKYRWRPYMQYGRVKILLPLGLGIFPGNKDQNTVKENLFQPTFRARYVRIHPWTWYRHIAMRAEFFVSYISPNSVPIGVEDGKIPNGYITASSTYNRYTAPWLGRLNNKARGRLKGAWSAKRNNRKQWLQFNLGIPTLVTEIRTQGRQDANQWVTKYKLFYSNNGVRFTPYKKGGRVKIFRGNSDRNTIVSHKLRPAVRARYFRILVVSWYGHVSMRAGFYGRRPGIIKPRLKALGMQSGRIRNYQIRASSNWDRYHMAWRARLNYRRQGRFIGAWSARVNNRYQWIEVTFKIPKKIVAIATQGRQDANQWVTRYWCTYSMDRAHYAYYKQLGVTKIFRANNNRNSIVRHYLQPAIRAVSIRLRPLAWYGHISLRFELYGRNAATRRLPFGLEDRRIPDSALSASSRWDEYHGPHRGRLNTQRQGRYRGAWVSRVNNRKQWIQIDLGTRAALYGIATQGRQDAGQWVKAYKVMYSRSGVRWTWYQVRRRIVVITGNRDRNTVVRHRFAKPLRGRYVRVVPYLWHRHIAMRVEIYGRRFGKERISKSFGLSSGKIPNKSMKASSEADKYHAAFLARLNFKPKGRFKGGWSAKKNNRRQWIQVDFKRYRRVTKVATQGRADAKQYVTSFAVASSPDGYRWTPFRVNSRLKIFPGNRDQFSVKENTFDPPIRARFVRIYPRTWVNHISMRLEFYGQPASKNDLPMGIEDYKIKDRQIRASSEWDKYHAARFARLNLVARGKNKGAWSAKRYNRAQWIMVDLKERRYVSKILTQGRQDYNQWVTSYKVASSNNGRTFKLYKRRGRVVIFPANNDRNSIVTHVLRPGISARYIKIKPYTWFGHISMRFEVYGQRRAGKYRPVVRPTKRPRPGPPRPTSRPGPGPRPLPPSIKYCPVTLDLAFVMDASSDVGRRNFQLEKAFAKIISSKFTISKHQSHIGLITYANLPSLRMRFRQYNTIFAVRRAIDQAPYANRGGKRLDLALQAAYDTFYRNEPTYIQRVLVVITGGPPNRRYSYAIRRMASRFTRKGVQVYAIGVGRAYRGELKSIAYKNKHVYYMKTFGSLVARASQIASAICNQQAREVDIHKRTELLLPSVKKEEEDKAKKEENQVKEP</sequence>
<dbReference type="InterPro" id="IPR036465">
    <property type="entry name" value="vWFA_dom_sf"/>
</dbReference>
<dbReference type="Pfam" id="PF00092">
    <property type="entry name" value="VWA"/>
    <property type="match status" value="1"/>
</dbReference>
<keyword evidence="7" id="KW-1185">Reference proteome</keyword>
<dbReference type="FunFam" id="2.10.25.10:FF:000001">
    <property type="entry name" value="Tenascin C"/>
    <property type="match status" value="1"/>
</dbReference>
<keyword evidence="1" id="KW-0325">Glycoprotein</keyword>
<dbReference type="PROSITE" id="PS01285">
    <property type="entry name" value="FA58C_1"/>
    <property type="match status" value="7"/>
</dbReference>
<feature type="domain" description="F5/8 type C" evidence="3">
    <location>
        <begin position="2171"/>
        <end position="2322"/>
    </location>
</feature>